<dbReference type="AlphaFoldDB" id="A0A8D5ZIT8"/>
<reference evidence="2 3" key="1">
    <citation type="submission" date="2021-04" db="EMBL/GenBank/DDBJ databases">
        <title>Complete genome sequence of Stygiolobus sp. KN-1.</title>
        <authorList>
            <person name="Nakamura K."/>
            <person name="Sakai H."/>
            <person name="Kurosawa N."/>
        </authorList>
    </citation>
    <scope>NUCLEOTIDE SEQUENCE [LARGE SCALE GENOMIC DNA]</scope>
    <source>
        <strain evidence="2 3">KN-1</strain>
    </source>
</reference>
<dbReference type="Proteomes" id="UP000825123">
    <property type="component" value="Chromosome"/>
</dbReference>
<gene>
    <name evidence="2" type="ORF">KN1_09870</name>
</gene>
<dbReference type="EMBL" id="AP024597">
    <property type="protein sequence ID" value="BCU69690.1"/>
    <property type="molecule type" value="Genomic_DNA"/>
</dbReference>
<protein>
    <submittedName>
        <fullName evidence="2">Thermopsin</fullName>
    </submittedName>
</protein>
<feature type="transmembrane region" description="Helical" evidence="1">
    <location>
        <begin position="956"/>
        <end position="974"/>
    </location>
</feature>
<keyword evidence="1" id="KW-0472">Membrane</keyword>
<organism evidence="2 3">
    <name type="scientific">Stygiolobus caldivivus</name>
    <dbReference type="NCBI Taxonomy" id="2824673"/>
    <lineage>
        <taxon>Archaea</taxon>
        <taxon>Thermoproteota</taxon>
        <taxon>Thermoprotei</taxon>
        <taxon>Sulfolobales</taxon>
        <taxon>Sulfolobaceae</taxon>
        <taxon>Stygiolobus</taxon>
    </lineage>
</organism>
<evidence type="ECO:0000313" key="2">
    <source>
        <dbReference type="EMBL" id="BCU69690.1"/>
    </source>
</evidence>
<evidence type="ECO:0000313" key="3">
    <source>
        <dbReference type="Proteomes" id="UP000825123"/>
    </source>
</evidence>
<keyword evidence="1" id="KW-1133">Transmembrane helix</keyword>
<keyword evidence="3" id="KW-1185">Reference proteome</keyword>
<sequence>MDYYVLREIITILVFLFSIIPSLNIPSYETPFSPHYQFYGGTPSECLLSRLGESVKAPIGIADYGISPNGPFIRNTTQLMGVVKIYSLKASSTASYAPNSITFQLNAVISYQHDGKQYAIWVQNVLLYDTKTRNVVFVDNLWNFTSLHANVTGVKGSGNISAADIRNHYITFYYDYAETPGSNVTVSLPAEIMLLSNVTTNLKGEPVVCFWYNDGYGWQKYDEVTLTNAPGSTNVYFLIDGYNYTGNKEYYDAEFVIAGPGDGSCVDVTSSYLTLRLEYWNGHNFQEVRNAFNFGSDTGETAWGVKTSFYTSANGEPEVLITSGKQVLTQLWEDDQVSTLVIHTNIVQGNITVLPEHSLNSPNYSVYSVPFRGGEAVLTIVQGEFGIIVSNSSGVAGEANVVISSPGIYTVSITQFSVKAEGTVMVPNTGTEVEFPVNITAEGVVRLSVTSNGNLSISYPLSVSVNGSLSLPITVSAKNLTPAVYDVIINVTLLPGIWKVVFVKVVVISDKYTFNLTYESKGDMPRPYVVLKFPNGSSVNLQLPVSTVVPNGTVYNVERVIDEGDVRWVTPNSTEGIVNFTTTLSIEYFMQFLVNFTFTVKGDKGYGIPYIQYCYLGHLNDTAPGLVWADAYSKYSYPECLPGSGNGERWISFNYSGVISKPGEVINTYYYNQFFVNVKELPFPLYALINGSNTTLVSGWYNASDVIEVENITYYPKSGERYVILSVSPPVIRVNSPVNIDVNYVKQYLVTVESDIPLYALVNGSNITLTTGWYGSGDTIHVENISHYLNYLTREVPLNITPKDFVVESPVTVKVRSVTQYFITLISPIPVKLDVNGSPQEALGGLWLDSGSRVTILNYSFYMSPFEKCIITEISPETFNVSSPETVVIETEKEFLVVVDNVSAWYPYGYKLTLNAHIPFYEVGKFVGNFTVPVGSAITVRGFVEEHLVEYINYPLIGRASSVLVIIPVLWYLIKRVKKH</sequence>
<dbReference type="Pfam" id="PF05317">
    <property type="entry name" value="Thermopsin"/>
    <property type="match status" value="1"/>
</dbReference>
<evidence type="ECO:0000256" key="1">
    <source>
        <dbReference type="SAM" id="Phobius"/>
    </source>
</evidence>
<dbReference type="KEGG" id="csty:KN1_09870"/>
<accession>A0A8D5ZIT8</accession>
<keyword evidence="1" id="KW-0812">Transmembrane</keyword>
<name>A0A8D5ZIT8_9CREN</name>
<proteinExistence type="predicted"/>
<dbReference type="InterPro" id="IPR007981">
    <property type="entry name" value="Peptidase_A5"/>
</dbReference>